<evidence type="ECO:0000313" key="2">
    <source>
        <dbReference type="Proteomes" id="UP000187001"/>
    </source>
</evidence>
<protein>
    <recommendedName>
        <fullName evidence="3">DUF4304 domain-containing protein</fullName>
    </recommendedName>
</protein>
<comment type="caution">
    <text evidence="1">The sequence shown here is derived from an EMBL/GenBank/DDBJ whole genome shotgun (WGS) entry which is preliminary data.</text>
</comment>
<dbReference type="Proteomes" id="UP000187001">
    <property type="component" value="Unassembled WGS sequence"/>
</dbReference>
<evidence type="ECO:0008006" key="3">
    <source>
        <dbReference type="Google" id="ProtNLM"/>
    </source>
</evidence>
<dbReference type="EMBL" id="MBER01000102">
    <property type="protein sequence ID" value="OMC40872.1"/>
    <property type="molecule type" value="Genomic_DNA"/>
</dbReference>
<dbReference type="AlphaFoldDB" id="A0ABD6QIW6"/>
<evidence type="ECO:0000313" key="1">
    <source>
        <dbReference type="EMBL" id="OMC40872.1"/>
    </source>
</evidence>
<reference evidence="1 2" key="1">
    <citation type="submission" date="2016-07" db="EMBL/GenBank/DDBJ databases">
        <authorList>
            <person name="Sutton G."/>
            <person name="Brinkac L."/>
            <person name="Sanka R."/>
            <person name="Adams M."/>
            <person name="Lau E."/>
            <person name="Kumar A."/>
            <person name="Macaden R."/>
        </authorList>
    </citation>
    <scope>NUCLEOTIDE SEQUENCE [LARGE SCALE GENOMIC DNA]</scope>
    <source>
        <strain evidence="1 2">GA-0871</strain>
    </source>
</reference>
<organism evidence="1 2">
    <name type="scientific">Mycolicibacterium fortuitum</name>
    <name type="common">Mycobacterium fortuitum</name>
    <dbReference type="NCBI Taxonomy" id="1766"/>
    <lineage>
        <taxon>Bacteria</taxon>
        <taxon>Bacillati</taxon>
        <taxon>Actinomycetota</taxon>
        <taxon>Actinomycetes</taxon>
        <taxon>Mycobacteriales</taxon>
        <taxon>Mycobacteriaceae</taxon>
        <taxon>Mycolicibacterium</taxon>
    </lineage>
</organism>
<sequence length="214" mass="24260">MLRKILEQELSDDIEPLLRERGFIRKGRVFRRQRGLLYDGIGIHDVRRGKFDDFHTFSVSVGIGSTEIDRFPPEPVVGQPNSTISRPWGRLVPGLPEYFYFDETYDVDIWGCVLSDGLERVVDVMDQFDSSRTLARWAAANNLLYQYERTCGYLAAVGDVDTLVSYVRKLQSRFGHESRWEFFSRDIVAAVGSSAALLEAQGVLAPFDSPSVEA</sequence>
<proteinExistence type="predicted"/>
<gene>
    <name evidence="1" type="ORF">A5742_32115</name>
</gene>
<accession>A0ABD6QIW6</accession>
<name>A0ABD6QIW6_MYCFO</name>